<organism evidence="1 2">
    <name type="scientific">Faecalitalea cylindroides</name>
    <dbReference type="NCBI Taxonomy" id="39483"/>
    <lineage>
        <taxon>Bacteria</taxon>
        <taxon>Bacillati</taxon>
        <taxon>Bacillota</taxon>
        <taxon>Erysipelotrichia</taxon>
        <taxon>Erysipelotrichales</taxon>
        <taxon>Erysipelotrichaceae</taxon>
        <taxon>Faecalitalea</taxon>
    </lineage>
</organism>
<proteinExistence type="predicted"/>
<dbReference type="GO" id="GO:0005829">
    <property type="term" value="C:cytosol"/>
    <property type="evidence" value="ECO:0007669"/>
    <property type="project" value="TreeGrafter"/>
</dbReference>
<dbReference type="NCBIfam" id="TIGR00099">
    <property type="entry name" value="Cof-subfamily"/>
    <property type="match status" value="1"/>
</dbReference>
<dbReference type="Proteomes" id="UP000195447">
    <property type="component" value="Unassembled WGS sequence"/>
</dbReference>
<dbReference type="PANTHER" id="PTHR10000:SF8">
    <property type="entry name" value="HAD SUPERFAMILY HYDROLASE-LIKE, TYPE 3"/>
    <property type="match status" value="1"/>
</dbReference>
<dbReference type="NCBIfam" id="TIGR01484">
    <property type="entry name" value="HAD-SF-IIB"/>
    <property type="match status" value="2"/>
</dbReference>
<dbReference type="SFLD" id="SFLDG01140">
    <property type="entry name" value="C2.B:_Phosphomannomutase_and_P"/>
    <property type="match status" value="1"/>
</dbReference>
<dbReference type="InterPro" id="IPR023214">
    <property type="entry name" value="HAD_sf"/>
</dbReference>
<reference evidence="2" key="1">
    <citation type="submission" date="2017-04" db="EMBL/GenBank/DDBJ databases">
        <title>Function of individual gut microbiota members based on whole genome sequencing of pure cultures obtained from chicken caecum.</title>
        <authorList>
            <person name="Medvecky M."/>
            <person name="Cejkova D."/>
            <person name="Polansky O."/>
            <person name="Karasova D."/>
            <person name="Kubasova T."/>
            <person name="Cizek A."/>
            <person name="Rychlik I."/>
        </authorList>
    </citation>
    <scope>NUCLEOTIDE SEQUENCE [LARGE SCALE GENOMIC DNA]</scope>
    <source>
        <strain evidence="2">An178</strain>
    </source>
</reference>
<dbReference type="InterPro" id="IPR006379">
    <property type="entry name" value="HAD-SF_hydro_IIB"/>
</dbReference>
<keyword evidence="1" id="KW-0378">Hydrolase</keyword>
<dbReference type="SFLD" id="SFLDS00003">
    <property type="entry name" value="Haloacid_Dehalogenase"/>
    <property type="match status" value="1"/>
</dbReference>
<dbReference type="InterPro" id="IPR000150">
    <property type="entry name" value="Cof"/>
</dbReference>
<dbReference type="PANTHER" id="PTHR10000">
    <property type="entry name" value="PHOSPHOSERINE PHOSPHATASE"/>
    <property type="match status" value="1"/>
</dbReference>
<dbReference type="EMBL" id="NFKM01000025">
    <property type="protein sequence ID" value="OUP56625.1"/>
    <property type="molecule type" value="Genomic_DNA"/>
</dbReference>
<evidence type="ECO:0000313" key="2">
    <source>
        <dbReference type="Proteomes" id="UP000195447"/>
    </source>
</evidence>
<name>A0A1Y4LIX0_9FIRM</name>
<sequence length="292" mass="33685">MIKAIVMDMDGTLLDSNNKILPETKKALIDLEKKGVSLILASGRSYTRLLPYAKELEMDKYHGYLLEVDGIAIYDVHEDKRSVLKRMEPQEIEEVFTYLMGLDCESMACFDDGLFDYFNEDIYQLKVQLRKEMNLPDDYPWTAGPWAWLADMRDGYPKISYIKTFDEINRLVNKIQLMQDEDKLAIIYADLLDKFSNQFEIFRTCPRQLEILPKGFSKGKTLERIMKQNGWQKDEVLAFGDGENDVSLFEVVDNSYAMGQAKDYVKEKAAFVTKSNNEQGILEALKQLGLAN</sequence>
<dbReference type="SUPFAM" id="SSF56784">
    <property type="entry name" value="HAD-like"/>
    <property type="match status" value="1"/>
</dbReference>
<gene>
    <name evidence="1" type="ORF">B5F14_09570</name>
</gene>
<dbReference type="AlphaFoldDB" id="A0A1Y4LIX0"/>
<dbReference type="GeneID" id="79877258"/>
<keyword evidence="2" id="KW-1185">Reference proteome</keyword>
<dbReference type="Gene3D" id="3.40.50.1000">
    <property type="entry name" value="HAD superfamily/HAD-like"/>
    <property type="match status" value="1"/>
</dbReference>
<comment type="caution">
    <text evidence="1">The sequence shown here is derived from an EMBL/GenBank/DDBJ whole genome shotgun (WGS) entry which is preliminary data.</text>
</comment>
<accession>A0A1Y4LIX0</accession>
<dbReference type="Gene3D" id="3.30.1240.10">
    <property type="match status" value="1"/>
</dbReference>
<dbReference type="InterPro" id="IPR036412">
    <property type="entry name" value="HAD-like_sf"/>
</dbReference>
<evidence type="ECO:0000313" key="1">
    <source>
        <dbReference type="EMBL" id="OUP56625.1"/>
    </source>
</evidence>
<dbReference type="PROSITE" id="PS01229">
    <property type="entry name" value="COF_2"/>
    <property type="match status" value="1"/>
</dbReference>
<dbReference type="Pfam" id="PF08282">
    <property type="entry name" value="Hydrolase_3"/>
    <property type="match status" value="1"/>
</dbReference>
<dbReference type="GO" id="GO:0000287">
    <property type="term" value="F:magnesium ion binding"/>
    <property type="evidence" value="ECO:0007669"/>
    <property type="project" value="TreeGrafter"/>
</dbReference>
<dbReference type="RefSeq" id="WP_087159147.1">
    <property type="nucleotide sequence ID" value="NZ_CALHAA010000005.1"/>
</dbReference>
<protein>
    <submittedName>
        <fullName evidence="1">HAD family hydrolase</fullName>
    </submittedName>
</protein>
<dbReference type="GO" id="GO:0016791">
    <property type="term" value="F:phosphatase activity"/>
    <property type="evidence" value="ECO:0007669"/>
    <property type="project" value="TreeGrafter"/>
</dbReference>